<sequence>MAVQAQYPANVLLLNRAETERNDKEMEQSPVFFFSSSNNGATANTRKRGREAPAAPQPQHQNFFSPQAPAVLSPAAPVHVSTGLRLAVNEHRDQQPGSLLSAAFAEELAGQINKQKEEIEQLLLAQGEHLRRGLAERRHLHYRTLLKTAEESASRRLREKDAEIETAGRLSAELEDRLARLRSESLAWQAKAMAEQAKAASLHAKLQQAAVIAAVAKASPAAGEDCCGESPAEDAESGIVVPDPTASPELPCWACRRTQASVVLLPCRHLCLCAGCDFAATAAGDGCPVCGCFRSGSIHVLLH</sequence>
<reference evidence="8 9" key="1">
    <citation type="journal article" date="2017" name="Nature">
        <title>The Apostasia genome and the evolution of orchids.</title>
        <authorList>
            <person name="Zhang G.Q."/>
            <person name="Liu K.W."/>
            <person name="Li Z."/>
            <person name="Lohaus R."/>
            <person name="Hsiao Y.Y."/>
            <person name="Niu S.C."/>
            <person name="Wang J.Y."/>
            <person name="Lin Y.C."/>
            <person name="Xu Q."/>
            <person name="Chen L.J."/>
            <person name="Yoshida K."/>
            <person name="Fujiwara S."/>
            <person name="Wang Z.W."/>
            <person name="Zhang Y.Q."/>
            <person name="Mitsuda N."/>
            <person name="Wang M."/>
            <person name="Liu G.H."/>
            <person name="Pecoraro L."/>
            <person name="Huang H.X."/>
            <person name="Xiao X.J."/>
            <person name="Lin M."/>
            <person name="Wu X.Y."/>
            <person name="Wu W.L."/>
            <person name="Chen Y.Y."/>
            <person name="Chang S.B."/>
            <person name="Sakamoto S."/>
            <person name="Ohme-Takagi M."/>
            <person name="Yagi M."/>
            <person name="Zeng S.J."/>
            <person name="Shen C.Y."/>
            <person name="Yeh C.M."/>
            <person name="Luo Y.B."/>
            <person name="Tsai W.C."/>
            <person name="Van de Peer Y."/>
            <person name="Liu Z.J."/>
        </authorList>
    </citation>
    <scope>NUCLEOTIDE SEQUENCE [LARGE SCALE GENOMIC DNA]</scope>
    <source>
        <strain evidence="9">cv. Shenzhen</strain>
        <tissue evidence="8">Stem</tissue>
    </source>
</reference>
<protein>
    <recommendedName>
        <fullName evidence="7">RING-type domain-containing protein</fullName>
    </recommendedName>
</protein>
<accession>A0A2I0ALA3</accession>
<feature type="region of interest" description="Disordered" evidence="6">
    <location>
        <begin position="34"/>
        <end position="65"/>
    </location>
</feature>
<evidence type="ECO:0000313" key="9">
    <source>
        <dbReference type="Proteomes" id="UP000236161"/>
    </source>
</evidence>
<organism evidence="8 9">
    <name type="scientific">Apostasia shenzhenica</name>
    <dbReference type="NCBI Taxonomy" id="1088818"/>
    <lineage>
        <taxon>Eukaryota</taxon>
        <taxon>Viridiplantae</taxon>
        <taxon>Streptophyta</taxon>
        <taxon>Embryophyta</taxon>
        <taxon>Tracheophyta</taxon>
        <taxon>Spermatophyta</taxon>
        <taxon>Magnoliopsida</taxon>
        <taxon>Liliopsida</taxon>
        <taxon>Asparagales</taxon>
        <taxon>Orchidaceae</taxon>
        <taxon>Apostasioideae</taxon>
        <taxon>Apostasia</taxon>
    </lineage>
</organism>
<dbReference type="PROSITE" id="PS50089">
    <property type="entry name" value="ZF_RING_2"/>
    <property type="match status" value="1"/>
</dbReference>
<keyword evidence="2 4" id="KW-0863">Zinc-finger</keyword>
<keyword evidence="9" id="KW-1185">Reference proteome</keyword>
<dbReference type="EMBL" id="KZ451973">
    <property type="protein sequence ID" value="PKA56331.1"/>
    <property type="molecule type" value="Genomic_DNA"/>
</dbReference>
<name>A0A2I0ALA3_9ASPA</name>
<evidence type="ECO:0000256" key="3">
    <source>
        <dbReference type="ARBA" id="ARBA00022833"/>
    </source>
</evidence>
<keyword evidence="1" id="KW-0479">Metal-binding</keyword>
<keyword evidence="3" id="KW-0862">Zinc</keyword>
<dbReference type="InterPro" id="IPR001841">
    <property type="entry name" value="Znf_RING"/>
</dbReference>
<dbReference type="OrthoDB" id="1711136at2759"/>
<evidence type="ECO:0000259" key="7">
    <source>
        <dbReference type="PROSITE" id="PS50089"/>
    </source>
</evidence>
<dbReference type="Gene3D" id="3.30.40.10">
    <property type="entry name" value="Zinc/RING finger domain, C3HC4 (zinc finger)"/>
    <property type="match status" value="1"/>
</dbReference>
<evidence type="ECO:0000256" key="1">
    <source>
        <dbReference type="ARBA" id="ARBA00022723"/>
    </source>
</evidence>
<evidence type="ECO:0000256" key="2">
    <source>
        <dbReference type="ARBA" id="ARBA00022771"/>
    </source>
</evidence>
<evidence type="ECO:0000256" key="5">
    <source>
        <dbReference type="SAM" id="Coils"/>
    </source>
</evidence>
<evidence type="ECO:0000313" key="8">
    <source>
        <dbReference type="EMBL" id="PKA56331.1"/>
    </source>
</evidence>
<dbReference type="Pfam" id="PF13920">
    <property type="entry name" value="zf-C3HC4_3"/>
    <property type="match status" value="1"/>
</dbReference>
<dbReference type="GO" id="GO:0008270">
    <property type="term" value="F:zinc ion binding"/>
    <property type="evidence" value="ECO:0007669"/>
    <property type="project" value="UniProtKB-KW"/>
</dbReference>
<dbReference type="AlphaFoldDB" id="A0A2I0ALA3"/>
<dbReference type="Proteomes" id="UP000236161">
    <property type="component" value="Unassembled WGS sequence"/>
</dbReference>
<feature type="compositionally biased region" description="Polar residues" evidence="6">
    <location>
        <begin position="34"/>
        <end position="44"/>
    </location>
</feature>
<feature type="coiled-coil region" evidence="5">
    <location>
        <begin position="157"/>
        <end position="191"/>
    </location>
</feature>
<dbReference type="GO" id="GO:0004842">
    <property type="term" value="F:ubiquitin-protein transferase activity"/>
    <property type="evidence" value="ECO:0007669"/>
    <property type="project" value="TreeGrafter"/>
</dbReference>
<proteinExistence type="predicted"/>
<keyword evidence="5" id="KW-0175">Coiled coil</keyword>
<feature type="domain" description="RING-type" evidence="7">
    <location>
        <begin position="252"/>
        <end position="290"/>
    </location>
</feature>
<evidence type="ECO:0000256" key="6">
    <source>
        <dbReference type="SAM" id="MobiDB-lite"/>
    </source>
</evidence>
<dbReference type="InterPro" id="IPR013083">
    <property type="entry name" value="Znf_RING/FYVE/PHD"/>
</dbReference>
<dbReference type="PANTHER" id="PTHR42647">
    <property type="entry name" value="SBP (S-RIBONUCLEASE BINDING PROTEIN) FAMILY PROTEIN"/>
    <property type="match status" value="1"/>
</dbReference>
<gene>
    <name evidence="8" type="ORF">AXF42_Ash014834</name>
</gene>
<dbReference type="PIRSF" id="PIRSF036836">
    <property type="entry name" value="RNase_bind_SBP1"/>
    <property type="match status" value="1"/>
</dbReference>
<dbReference type="CDD" id="cd16649">
    <property type="entry name" value="mRING-HC-C3HC5_CGRF1-like"/>
    <property type="match status" value="1"/>
</dbReference>
<evidence type="ECO:0000256" key="4">
    <source>
        <dbReference type="PROSITE-ProRule" id="PRU00175"/>
    </source>
</evidence>
<dbReference type="PANTHER" id="PTHR42647:SF5">
    <property type="entry name" value="SBP (S-RIBONUCLEASE BINDING PROTEIN) FAMILY PROTEIN"/>
    <property type="match status" value="1"/>
</dbReference>
<dbReference type="STRING" id="1088818.A0A2I0ALA3"/>